<feature type="transmembrane region" description="Helical" evidence="1">
    <location>
        <begin position="106"/>
        <end position="127"/>
    </location>
</feature>
<proteinExistence type="predicted"/>
<evidence type="ECO:0000256" key="1">
    <source>
        <dbReference type="SAM" id="Phobius"/>
    </source>
</evidence>
<feature type="transmembrane region" description="Helical" evidence="1">
    <location>
        <begin position="77"/>
        <end position="94"/>
    </location>
</feature>
<gene>
    <name evidence="2" type="ORF">EPD60_16540</name>
</gene>
<protein>
    <submittedName>
        <fullName evidence="2">Uncharacterized protein</fullName>
    </submittedName>
</protein>
<sequence>MLETIFGLITAALIIVLCQLLSGYFKMKLVAATILVAIAFIYVGFSLKGNGIRFIILEVAIALGFYFMAIIGYTRNVLLLAYGILLHGVWDIFHHNGVPVQTDIPGYWPTFCFVIDIIDGLYFLFLFKTLKSGSSSRQESLVKS</sequence>
<dbReference type="AlphaFoldDB" id="A0A4R1B6Z2"/>
<feature type="transmembrane region" description="Helical" evidence="1">
    <location>
        <begin position="51"/>
        <end position="70"/>
    </location>
</feature>
<dbReference type="EMBL" id="SJZI01000052">
    <property type="protein sequence ID" value="TCJ12158.1"/>
    <property type="molecule type" value="Genomic_DNA"/>
</dbReference>
<name>A0A4R1B6Z2_9BACT</name>
<keyword evidence="3" id="KW-1185">Reference proteome</keyword>
<keyword evidence="1" id="KW-0472">Membrane</keyword>
<accession>A0A4R1B6Z2</accession>
<dbReference type="Pfam" id="PF19473">
    <property type="entry name" value="DUF6010"/>
    <property type="match status" value="1"/>
</dbReference>
<dbReference type="OrthoDB" id="673341at2"/>
<keyword evidence="1" id="KW-0812">Transmembrane</keyword>
<feature type="transmembrane region" description="Helical" evidence="1">
    <location>
        <begin position="6"/>
        <end position="22"/>
    </location>
</feature>
<evidence type="ECO:0000313" key="2">
    <source>
        <dbReference type="EMBL" id="TCJ12158.1"/>
    </source>
</evidence>
<reference evidence="2 3" key="1">
    <citation type="submission" date="2019-03" db="EMBL/GenBank/DDBJ databases">
        <authorList>
            <person name="Kim M.K.M."/>
        </authorList>
    </citation>
    <scope>NUCLEOTIDE SEQUENCE [LARGE SCALE GENOMIC DNA]</scope>
    <source>
        <strain evidence="2 3">17J68-12</strain>
    </source>
</reference>
<feature type="transmembrane region" description="Helical" evidence="1">
    <location>
        <begin position="29"/>
        <end position="45"/>
    </location>
</feature>
<keyword evidence="1" id="KW-1133">Transmembrane helix</keyword>
<dbReference type="InterPro" id="IPR046052">
    <property type="entry name" value="DUF6010"/>
</dbReference>
<comment type="caution">
    <text evidence="2">The sequence shown here is derived from an EMBL/GenBank/DDBJ whole genome shotgun (WGS) entry which is preliminary data.</text>
</comment>
<dbReference type="Proteomes" id="UP000295334">
    <property type="component" value="Unassembled WGS sequence"/>
</dbReference>
<organism evidence="2 3">
    <name type="scientific">Flaviaesturariibacter flavus</name>
    <dbReference type="NCBI Taxonomy" id="2502780"/>
    <lineage>
        <taxon>Bacteria</taxon>
        <taxon>Pseudomonadati</taxon>
        <taxon>Bacteroidota</taxon>
        <taxon>Chitinophagia</taxon>
        <taxon>Chitinophagales</taxon>
        <taxon>Chitinophagaceae</taxon>
        <taxon>Flaviaestuariibacter</taxon>
    </lineage>
</organism>
<dbReference type="RefSeq" id="WP_131450634.1">
    <property type="nucleotide sequence ID" value="NZ_SJZI01000052.1"/>
</dbReference>
<evidence type="ECO:0000313" key="3">
    <source>
        <dbReference type="Proteomes" id="UP000295334"/>
    </source>
</evidence>